<geneLocation type="plasmid" evidence="2 3">
    <name>PPGU16_p2</name>
</geneLocation>
<evidence type="ECO:0000256" key="1">
    <source>
        <dbReference type="SAM" id="MobiDB-lite"/>
    </source>
</evidence>
<protein>
    <submittedName>
        <fullName evidence="2">Uncharacterized protein</fullName>
    </submittedName>
</protein>
<reference evidence="2 3" key="1">
    <citation type="journal article" date="2020" name="Genes (Basel)">
        <title>Genomic Comparison of Insect Gut Symbionts from Divergent Burkholderia Subclades.</title>
        <authorList>
            <person name="Takeshita K."/>
            <person name="Kikuchi Y."/>
        </authorList>
    </citation>
    <scope>NUCLEOTIDE SEQUENCE [LARGE SCALE GENOMIC DNA]</scope>
    <source>
        <strain evidence="2 3">PGU16</strain>
        <plasmid evidence="2 3">PPGU16_p2</plasmid>
    </source>
</reference>
<name>A0A7I8C1V4_9BURK</name>
<organism evidence="2 3">
    <name type="scientific">Paraburkholderia largidicola</name>
    <dbReference type="NCBI Taxonomy" id="3014751"/>
    <lineage>
        <taxon>Bacteria</taxon>
        <taxon>Pseudomonadati</taxon>
        <taxon>Pseudomonadota</taxon>
        <taxon>Betaproteobacteria</taxon>
        <taxon>Burkholderiales</taxon>
        <taxon>Burkholderiaceae</taxon>
        <taxon>Paraburkholderia</taxon>
    </lineage>
</organism>
<proteinExistence type="predicted"/>
<evidence type="ECO:0000313" key="3">
    <source>
        <dbReference type="Proteomes" id="UP000510888"/>
    </source>
</evidence>
<dbReference type="EMBL" id="AP023177">
    <property type="protein sequence ID" value="BCF94813.1"/>
    <property type="molecule type" value="Genomic_DNA"/>
</dbReference>
<feature type="region of interest" description="Disordered" evidence="1">
    <location>
        <begin position="1"/>
        <end position="54"/>
    </location>
</feature>
<dbReference type="KEGG" id="plad:PPGU16_78800"/>
<keyword evidence="2" id="KW-0614">Plasmid</keyword>
<evidence type="ECO:0000313" key="2">
    <source>
        <dbReference type="EMBL" id="BCF94813.1"/>
    </source>
</evidence>
<accession>A0A7I8C1V4</accession>
<dbReference type="Proteomes" id="UP000510888">
    <property type="component" value="Plasmid PPGU16_p2"/>
</dbReference>
<dbReference type="AlphaFoldDB" id="A0A7I8C1V4"/>
<gene>
    <name evidence="2" type="ORF">PPGU16_78800</name>
</gene>
<sequence>MQKPHGNMDEMLIPKGKDPPEQDPCVPEQDRVDPGSPPVEEDEQRGLNDRTYGN</sequence>
<keyword evidence="3" id="KW-1185">Reference proteome</keyword>